<dbReference type="PROSITE" id="PS50866">
    <property type="entry name" value="GOLD"/>
    <property type="match status" value="1"/>
</dbReference>
<feature type="signal peptide" evidence="9">
    <location>
        <begin position="1"/>
        <end position="16"/>
    </location>
</feature>
<feature type="transmembrane region" description="Helical" evidence="8">
    <location>
        <begin position="179"/>
        <end position="203"/>
    </location>
</feature>
<evidence type="ECO:0000256" key="6">
    <source>
        <dbReference type="ARBA" id="ARBA00023136"/>
    </source>
</evidence>
<protein>
    <submittedName>
        <fullName evidence="11">Transmembrane emp24 domain-containing protein 6</fullName>
    </submittedName>
</protein>
<accession>A0A177AW53</accession>
<comment type="subcellular location">
    <subcellularLocation>
        <location evidence="1 7">Membrane</location>
        <topology evidence="1 7">Single-pass type I membrane protein</topology>
    </subcellularLocation>
</comment>
<evidence type="ECO:0000256" key="9">
    <source>
        <dbReference type="SAM" id="SignalP"/>
    </source>
</evidence>
<feature type="chain" id="PRO_5008056709" evidence="9">
    <location>
        <begin position="17"/>
        <end position="212"/>
    </location>
</feature>
<name>A0A177AW53_9BILA</name>
<evidence type="ECO:0000256" key="4">
    <source>
        <dbReference type="ARBA" id="ARBA00022729"/>
    </source>
</evidence>
<keyword evidence="4 9" id="KW-0732">Signal</keyword>
<evidence type="ECO:0000256" key="3">
    <source>
        <dbReference type="ARBA" id="ARBA00022692"/>
    </source>
</evidence>
<evidence type="ECO:0000313" key="12">
    <source>
        <dbReference type="Proteomes" id="UP000078046"/>
    </source>
</evidence>
<dbReference type="SMART" id="SM01190">
    <property type="entry name" value="EMP24_GP25L"/>
    <property type="match status" value="1"/>
</dbReference>
<keyword evidence="12" id="KW-1185">Reference proteome</keyword>
<evidence type="ECO:0000256" key="7">
    <source>
        <dbReference type="RuleBase" id="RU003827"/>
    </source>
</evidence>
<organism evidence="11 12">
    <name type="scientific">Intoshia linei</name>
    <dbReference type="NCBI Taxonomy" id="1819745"/>
    <lineage>
        <taxon>Eukaryota</taxon>
        <taxon>Metazoa</taxon>
        <taxon>Spiralia</taxon>
        <taxon>Lophotrochozoa</taxon>
        <taxon>Mesozoa</taxon>
        <taxon>Orthonectida</taxon>
        <taxon>Rhopaluridae</taxon>
        <taxon>Intoshia</taxon>
    </lineage>
</organism>
<dbReference type="PANTHER" id="PTHR22811">
    <property type="entry name" value="TRANSMEMBRANE EMP24 DOMAIN-CONTAINING PROTEIN"/>
    <property type="match status" value="1"/>
</dbReference>
<dbReference type="OrthoDB" id="5976732at2759"/>
<evidence type="ECO:0000256" key="5">
    <source>
        <dbReference type="ARBA" id="ARBA00022989"/>
    </source>
</evidence>
<dbReference type="InterPro" id="IPR015720">
    <property type="entry name" value="Emp24-like"/>
</dbReference>
<keyword evidence="5 8" id="KW-1133">Transmembrane helix</keyword>
<reference evidence="11 12" key="1">
    <citation type="submission" date="2016-04" db="EMBL/GenBank/DDBJ databases">
        <title>The genome of Intoshia linei affirms orthonectids as highly simplified spiralians.</title>
        <authorList>
            <person name="Mikhailov K.V."/>
            <person name="Slusarev G.S."/>
            <person name="Nikitin M.A."/>
            <person name="Logacheva M.D."/>
            <person name="Penin A."/>
            <person name="Aleoshin V."/>
            <person name="Panchin Y.V."/>
        </authorList>
    </citation>
    <scope>NUCLEOTIDE SEQUENCE [LARGE SCALE GENOMIC DNA]</scope>
    <source>
        <strain evidence="11">Intl2013</strain>
        <tissue evidence="11">Whole animal</tissue>
    </source>
</reference>
<gene>
    <name evidence="11" type="ORF">A3Q56_06029</name>
</gene>
<feature type="non-terminal residue" evidence="11">
    <location>
        <position position="212"/>
    </location>
</feature>
<comment type="caution">
    <text evidence="11">The sequence shown here is derived from an EMBL/GenBank/DDBJ whole genome shotgun (WGS) entry which is preliminary data.</text>
</comment>
<evidence type="ECO:0000256" key="2">
    <source>
        <dbReference type="ARBA" id="ARBA00007104"/>
    </source>
</evidence>
<dbReference type="AlphaFoldDB" id="A0A177AW53"/>
<keyword evidence="6 8" id="KW-0472">Membrane</keyword>
<dbReference type="GO" id="GO:0016020">
    <property type="term" value="C:membrane"/>
    <property type="evidence" value="ECO:0007669"/>
    <property type="project" value="UniProtKB-SubCell"/>
</dbReference>
<dbReference type="Pfam" id="PF01105">
    <property type="entry name" value="EMP24_GP25L"/>
    <property type="match status" value="1"/>
</dbReference>
<dbReference type="EMBL" id="LWCA01000991">
    <property type="protein sequence ID" value="OAF66247.1"/>
    <property type="molecule type" value="Genomic_DNA"/>
</dbReference>
<evidence type="ECO:0000313" key="11">
    <source>
        <dbReference type="EMBL" id="OAF66247.1"/>
    </source>
</evidence>
<keyword evidence="3 7" id="KW-0812">Transmembrane</keyword>
<feature type="domain" description="GOLD" evidence="10">
    <location>
        <begin position="30"/>
        <end position="137"/>
    </location>
</feature>
<comment type="similarity">
    <text evidence="2 7">Belongs to the EMP24/GP25L family.</text>
</comment>
<sequence>MIRSLYFLFFIGFIYAKDYHFSLMVEPQKQECVYETIERDGVLFNIDYQIISGNDYSVTFTMTDMVRSEYIEHSEGTNELSISHTVNSGLCRLCWINNGVRGITEQIYVDLHTDEEQEKYDDIYSSIASLISLDIKALKEVINQIVAHFHHMERYQHYMDSMSLRDTFILRKNFTRVNFWSAIQIIFMLCSAIFQIMFIRYLFGESPMKNKT</sequence>
<dbReference type="InterPro" id="IPR009038">
    <property type="entry name" value="GOLD_dom"/>
</dbReference>
<proteinExistence type="inferred from homology"/>
<evidence type="ECO:0000256" key="1">
    <source>
        <dbReference type="ARBA" id="ARBA00004479"/>
    </source>
</evidence>
<evidence type="ECO:0000259" key="10">
    <source>
        <dbReference type="PROSITE" id="PS50866"/>
    </source>
</evidence>
<evidence type="ECO:0000256" key="8">
    <source>
        <dbReference type="SAM" id="Phobius"/>
    </source>
</evidence>
<dbReference type="Proteomes" id="UP000078046">
    <property type="component" value="Unassembled WGS sequence"/>
</dbReference>